<protein>
    <submittedName>
        <fullName evidence="2">Uncharacterized protein</fullName>
    </submittedName>
</protein>
<keyword evidence="3" id="KW-1185">Reference proteome</keyword>
<proteinExistence type="predicted"/>
<dbReference type="AlphaFoldDB" id="A0A099T1E6"/>
<evidence type="ECO:0000256" key="1">
    <source>
        <dbReference type="SAM" id="Coils"/>
    </source>
</evidence>
<evidence type="ECO:0000313" key="3">
    <source>
        <dbReference type="Proteomes" id="UP000029859"/>
    </source>
</evidence>
<feature type="coiled-coil region" evidence="1">
    <location>
        <begin position="44"/>
        <end position="75"/>
    </location>
</feature>
<sequence length="75" mass="8878">MDATTINRTKSAIDALIEVQQLWIDNVPEYDLSDRELVLLKKRLNRAMDNVRKIYEDNEEIMNRAEESLKKENAR</sequence>
<keyword evidence="1" id="KW-0175">Coiled coil</keyword>
<dbReference type="OrthoDB" id="145114at2157"/>
<organism evidence="2 3">
    <name type="scientific">Methanococcoides methylutens</name>
    <dbReference type="NCBI Taxonomy" id="2226"/>
    <lineage>
        <taxon>Archaea</taxon>
        <taxon>Methanobacteriati</taxon>
        <taxon>Methanobacteriota</taxon>
        <taxon>Stenosarchaea group</taxon>
        <taxon>Methanomicrobia</taxon>
        <taxon>Methanosarcinales</taxon>
        <taxon>Methanosarcinaceae</taxon>
        <taxon>Methanococcoides</taxon>
    </lineage>
</organism>
<evidence type="ECO:0000313" key="2">
    <source>
        <dbReference type="EMBL" id="KGK98724.1"/>
    </source>
</evidence>
<name>A0A099T1E6_METMT</name>
<dbReference type="EMBL" id="JRHO01000010">
    <property type="protein sequence ID" value="KGK98724.1"/>
    <property type="molecule type" value="Genomic_DNA"/>
</dbReference>
<reference evidence="2 3" key="1">
    <citation type="submission" date="2014-09" db="EMBL/GenBank/DDBJ databases">
        <title>Draft genome sequence of an obligately methylotrophic methanogen, Methanococcoides methylutens, isolated from marine sediment.</title>
        <authorList>
            <person name="Guan Y."/>
            <person name="Ngugi D.K."/>
            <person name="Blom J."/>
            <person name="Ali S."/>
            <person name="Ferry J.G."/>
            <person name="Stingl U."/>
        </authorList>
    </citation>
    <scope>NUCLEOTIDE SEQUENCE [LARGE SCALE GENOMIC DNA]</scope>
    <source>
        <strain evidence="2 3">DSM 2657</strain>
    </source>
</reference>
<comment type="caution">
    <text evidence="2">The sequence shown here is derived from an EMBL/GenBank/DDBJ whole genome shotgun (WGS) entry which is preliminary data.</text>
</comment>
<dbReference type="RefSeq" id="WP_048193883.1">
    <property type="nucleotide sequence ID" value="NZ_CAAGSM010000003.1"/>
</dbReference>
<gene>
    <name evidence="2" type="ORF">LI82_05320</name>
</gene>
<dbReference type="Proteomes" id="UP000029859">
    <property type="component" value="Unassembled WGS sequence"/>
</dbReference>
<accession>A0A099T1E6</accession>